<evidence type="ECO:0000256" key="7">
    <source>
        <dbReference type="PIRSR" id="PIRSR615500-1"/>
    </source>
</evidence>
<feature type="region of interest" description="Disordered" evidence="9">
    <location>
        <begin position="987"/>
        <end position="1008"/>
    </location>
</feature>
<sequence length="1654" mass="169896">MNFSARKILNPNDFYEVAIMNAPIKTVPNPFDDSVVDPVTDALIPEGEAPDTAQSDMLASTFEEMSPQEQRTFVATSDEALFQALGQKTIQALRDAFGGADTSHDWSQVAEGPQLVRTQDMARELFDFDDTVHGTDRGVAAPVGQFYLAEPYAPAAQAAAPAATQTTLLSDMQLSDINIGPSAHMSLPTDTLFSQQWHLNQTVGGLLDLGDLSTIWDEYTGAGVEVVIVDDAIQRTHQDLDANYSSTKDWDFDNNDTDPSGVDGQNHGTAVAGIIGANRDGVGTVGVAYDSTIFGFQVNGFISDTFMEQIELSIDNASGVTETVGVDRTADIVNMSLGTMFASNYFDTFLTQSVMAAANQAIDEAAVVGRDGLGTIMVKSAGNSRLTNPSEGSGNQGHDANASSWNANIHTISVAAVDQDGDVSIYSSHGANILISGFGTPFAGEVVTTDRMGNEGYNPGGGNQPADVNYTGSFNGTSAAAPMVSGVIALMLEANSELGWRDVQEILAYSARHVGTAIGSGTSGSEEYAWAFNGASTWNGGGLHFSNDYGFGLVDAFAAVRMAEMWTTANGANKTSANDTITFNDVLNASQTLTGSNIADSFTFTPSSNVEIEHVTVDINFLQWDDLGDLDIVLIAPDGTRIHLIDNVGENSGNATGGFGSGRWEFTSPGLMGMNSTGTWTLELRDQDSSVASPIVINDIDIRFHGKGDTTNDHFVFTNEFSDYAGSSTHGTNFNGGTGTDTINTVAVTSDVVIDLLTNSGTIDGVAITNANIEQVFTGDGNDEIIGDSFSVLLDGGRGNDTITGGIASEEIIGGAGNDVLSGGGGDDTVRGGDGNDTLIGGGTGTDLLQGEDGNDTFEFTAGDHRDANIDGGDGNDRILLSGLGTFNFDGAGLALTSIEEIEFNADVNGTKIANFTIKEFDNIIEVPTNLRIDSSGGNVDILNFSVVGAVFATIDWSGWIFQNWDDTLDELNITLGGAVTNFTGTSERDNIEGGSNAETINGDDDNDYIDGNAGDDTIFGGEGNDTLEGGSGVDSLNGGNGDDVFVQFNGWSGGDTYNGGAGTDTFDTSGNTAFNVVANLGAGTWSGGGGPVTLISVENLIDTDGDGDLTGSSVANLIDGAGGDDTIDGGGGNDTLFGREGDDMLEGGSGNDTMRGGVGNDTLDGGFGTDDNFGGSGDDLMFMRSGDGVDNYDGGSGTDTVDFTDTNIATLVDLMAGGWRFGAGALTNDMVNVENLNMSGGDDTVTGSNAANEIYGRGGNDSLNGMGGADYLNGENGDDTVNGGDGDDELRGGAGVDLLIGGAGNDNIRGGNDDDTLRGQAGQDTLTGGNGVDFLRGGADADTLDGGADTDTAQYTTDTADLTINLGAGTGQGGDAQGDVLISIENIISGSGNDDLIGSSADNMLEGMDGNDTLRGGSGEDTLIGGNGDDVLAGGGGDDSVRGGNGRDQISGRDGADTLNGGNDVDTLQYQSDTVGVNIHLGNNTASGGEAAGDVISNFENVTGGSGNDILTGSDVRNVLVGGLGDDQLRGGNGNDVLVGEKGDDFLAGGNGNDTLKGSNGDDTLKGGAGNDVLRGSNGEDVFIFGAGSDDDRLVKFETGIDTVRIEGLTQADVSFSNAGGGNTLMTLSTGDTVLFTDISVGDLNTFDDFVFV</sequence>
<dbReference type="SUPFAM" id="SSF52743">
    <property type="entry name" value="Subtilisin-like"/>
    <property type="match status" value="1"/>
</dbReference>
<dbReference type="PROSITE" id="PS51829">
    <property type="entry name" value="P_HOMO_B"/>
    <property type="match status" value="1"/>
</dbReference>
<feature type="compositionally biased region" description="Low complexity" evidence="9">
    <location>
        <begin position="1274"/>
        <end position="1283"/>
    </location>
</feature>
<dbReference type="InterPro" id="IPR002884">
    <property type="entry name" value="P_dom"/>
</dbReference>
<dbReference type="GO" id="GO:0012505">
    <property type="term" value="C:endomembrane system"/>
    <property type="evidence" value="ECO:0007669"/>
    <property type="project" value="UniProtKB-ARBA"/>
</dbReference>
<feature type="active site" description="Charge relay system" evidence="7 8">
    <location>
        <position position="478"/>
    </location>
</feature>
<dbReference type="GO" id="GO:0004252">
    <property type="term" value="F:serine-type endopeptidase activity"/>
    <property type="evidence" value="ECO:0007669"/>
    <property type="project" value="UniProtKB-UniRule"/>
</dbReference>
<dbReference type="PANTHER" id="PTHR42884:SF14">
    <property type="entry name" value="NEUROENDOCRINE CONVERTASE 1"/>
    <property type="match status" value="1"/>
</dbReference>
<feature type="region of interest" description="Disordered" evidence="9">
    <location>
        <begin position="1408"/>
        <end position="1463"/>
    </location>
</feature>
<evidence type="ECO:0000256" key="8">
    <source>
        <dbReference type="PROSITE-ProRule" id="PRU01240"/>
    </source>
</evidence>
<feature type="region of interest" description="Disordered" evidence="9">
    <location>
        <begin position="1267"/>
        <end position="1289"/>
    </location>
</feature>
<dbReference type="Pfam" id="PF00082">
    <property type="entry name" value="Peptidase_S8"/>
    <property type="match status" value="1"/>
</dbReference>
<evidence type="ECO:0000256" key="4">
    <source>
        <dbReference type="ARBA" id="ARBA00022801"/>
    </source>
</evidence>
<dbReference type="InterPro" id="IPR011049">
    <property type="entry name" value="Serralysin-like_metalloprot_C"/>
</dbReference>
<dbReference type="Gene3D" id="3.40.50.200">
    <property type="entry name" value="Peptidase S8/S53 domain"/>
    <property type="match status" value="1"/>
</dbReference>
<dbReference type="Pfam" id="PF00353">
    <property type="entry name" value="HemolysinCabind"/>
    <property type="match status" value="10"/>
</dbReference>
<dbReference type="PRINTS" id="PR00723">
    <property type="entry name" value="SUBTILISIN"/>
</dbReference>
<dbReference type="CDD" id="cd04059">
    <property type="entry name" value="Peptidases_S8_Protein_convertases_Kexins_Furin-like"/>
    <property type="match status" value="1"/>
</dbReference>
<evidence type="ECO:0000259" key="10">
    <source>
        <dbReference type="PROSITE" id="PS51829"/>
    </source>
</evidence>
<dbReference type="InterPro" id="IPR000209">
    <property type="entry name" value="Peptidase_S8/S53_dom"/>
</dbReference>
<accession>A0A1P8N237</accession>
<evidence type="ECO:0000256" key="1">
    <source>
        <dbReference type="ARBA" id="ARBA00005325"/>
    </source>
</evidence>
<evidence type="ECO:0000256" key="6">
    <source>
        <dbReference type="ARBA" id="ARBA00022837"/>
    </source>
</evidence>
<feature type="compositionally biased region" description="Gly residues" evidence="9">
    <location>
        <begin position="1426"/>
        <end position="1447"/>
    </location>
</feature>
<keyword evidence="5 8" id="KW-0720">Serine protease</keyword>
<gene>
    <name evidence="11" type="ORF">BWR18_21285</name>
</gene>
<geneLocation type="plasmid" evidence="11 12">
    <name>pDOK1-4-7</name>
</geneLocation>
<dbReference type="PROSITE" id="PS00137">
    <property type="entry name" value="SUBTILASE_HIS"/>
    <property type="match status" value="1"/>
</dbReference>
<reference evidence="11 12" key="1">
    <citation type="submission" date="2017-01" db="EMBL/GenBank/DDBJ databases">
        <title>Complete genome of Tateyamaria omphalii DOK1-4 isolated from seawater in Dokdo.</title>
        <authorList>
            <person name="Kim J.H."/>
            <person name="Chi W.-J."/>
        </authorList>
    </citation>
    <scope>NUCLEOTIDE SEQUENCE [LARGE SCALE GENOMIC DNA]</scope>
    <source>
        <strain evidence="11 12">DOK1-4</strain>
        <plasmid evidence="11 12">pDOK1-4-7</plasmid>
    </source>
</reference>
<proteinExistence type="inferred from homology"/>
<keyword evidence="4 8" id="KW-0378">Hydrolase</keyword>
<organism evidence="11 12">
    <name type="scientific">Tateyamaria omphalii</name>
    <dbReference type="NCBI Taxonomy" id="299262"/>
    <lineage>
        <taxon>Bacteria</taxon>
        <taxon>Pseudomonadati</taxon>
        <taxon>Pseudomonadota</taxon>
        <taxon>Alphaproteobacteria</taxon>
        <taxon>Rhodobacterales</taxon>
        <taxon>Roseobacteraceae</taxon>
        <taxon>Tateyamaria</taxon>
    </lineage>
</organism>
<keyword evidence="3" id="KW-0732">Signal</keyword>
<dbReference type="GO" id="GO:0016020">
    <property type="term" value="C:membrane"/>
    <property type="evidence" value="ECO:0007669"/>
    <property type="project" value="TreeGrafter"/>
</dbReference>
<keyword evidence="11" id="KW-0614">Plasmid</keyword>
<evidence type="ECO:0000313" key="12">
    <source>
        <dbReference type="Proteomes" id="UP000186336"/>
    </source>
</evidence>
<dbReference type="InterPro" id="IPR023828">
    <property type="entry name" value="Peptidase_S8_Ser-AS"/>
</dbReference>
<dbReference type="Pfam" id="PF01483">
    <property type="entry name" value="P_proprotein"/>
    <property type="match status" value="1"/>
</dbReference>
<feature type="active site" description="Charge relay system" evidence="7 8">
    <location>
        <position position="267"/>
    </location>
</feature>
<dbReference type="GO" id="GO:0005509">
    <property type="term" value="F:calcium ion binding"/>
    <property type="evidence" value="ECO:0007669"/>
    <property type="project" value="InterPro"/>
</dbReference>
<dbReference type="InterPro" id="IPR001343">
    <property type="entry name" value="Hemolysn_Ca-bd"/>
</dbReference>
<dbReference type="SUPFAM" id="SSF51120">
    <property type="entry name" value="beta-Roll"/>
    <property type="match status" value="6"/>
</dbReference>
<dbReference type="PANTHER" id="PTHR42884">
    <property type="entry name" value="PROPROTEIN CONVERTASE SUBTILISIN/KEXIN-RELATED"/>
    <property type="match status" value="1"/>
</dbReference>
<dbReference type="InterPro" id="IPR015500">
    <property type="entry name" value="Peptidase_S8_subtilisin-rel"/>
</dbReference>
<evidence type="ECO:0000256" key="9">
    <source>
        <dbReference type="SAM" id="MobiDB-lite"/>
    </source>
</evidence>
<name>A0A1P8N237_9RHOB</name>
<dbReference type="GO" id="GO:0005737">
    <property type="term" value="C:cytoplasm"/>
    <property type="evidence" value="ECO:0007669"/>
    <property type="project" value="UniProtKB-ARBA"/>
</dbReference>
<dbReference type="InterPro" id="IPR036852">
    <property type="entry name" value="Peptidase_S8/S53_dom_sf"/>
</dbReference>
<comment type="similarity">
    <text evidence="1">Belongs to the peptidase S8 family. Furin subfamily.</text>
</comment>
<dbReference type="PROSITE" id="PS00330">
    <property type="entry name" value="HEMOLYSIN_CALCIUM"/>
    <property type="match status" value="8"/>
</dbReference>
<dbReference type="PROSITE" id="PS00138">
    <property type="entry name" value="SUBTILASE_SER"/>
    <property type="match status" value="1"/>
</dbReference>
<dbReference type="Proteomes" id="UP000186336">
    <property type="component" value="Plasmid pDOK1-4-7"/>
</dbReference>
<keyword evidence="12" id="KW-1185">Reference proteome</keyword>
<dbReference type="InterPro" id="IPR018511">
    <property type="entry name" value="Hemolysin-typ_Ca-bd_CS"/>
</dbReference>
<evidence type="ECO:0000313" key="11">
    <source>
        <dbReference type="EMBL" id="APX14374.1"/>
    </source>
</evidence>
<dbReference type="KEGG" id="tom:BWR18_21285"/>
<dbReference type="SUPFAM" id="SSF49785">
    <property type="entry name" value="Galactose-binding domain-like"/>
    <property type="match status" value="1"/>
</dbReference>
<keyword evidence="2 8" id="KW-0645">Protease</keyword>
<dbReference type="PRINTS" id="PR00313">
    <property type="entry name" value="CABNDNGRPT"/>
</dbReference>
<evidence type="ECO:0000256" key="2">
    <source>
        <dbReference type="ARBA" id="ARBA00022670"/>
    </source>
</evidence>
<dbReference type="InterPro" id="IPR022398">
    <property type="entry name" value="Peptidase_S8_His-AS"/>
</dbReference>
<dbReference type="Gene3D" id="2.150.10.10">
    <property type="entry name" value="Serralysin-like metalloprotease, C-terminal"/>
    <property type="match status" value="10"/>
</dbReference>
<keyword evidence="6" id="KW-0106">Calcium</keyword>
<protein>
    <recommendedName>
        <fullName evidence="10">P/Homo B domain-containing protein</fullName>
    </recommendedName>
</protein>
<feature type="domain" description="P/Homo B" evidence="10">
    <location>
        <begin position="570"/>
        <end position="710"/>
    </location>
</feature>
<dbReference type="Gene3D" id="2.60.120.260">
    <property type="entry name" value="Galactose-binding domain-like"/>
    <property type="match status" value="1"/>
</dbReference>
<dbReference type="PROSITE" id="PS51892">
    <property type="entry name" value="SUBTILASE"/>
    <property type="match status" value="1"/>
</dbReference>
<evidence type="ECO:0000256" key="3">
    <source>
        <dbReference type="ARBA" id="ARBA00022729"/>
    </source>
</evidence>
<dbReference type="InterPro" id="IPR008979">
    <property type="entry name" value="Galactose-bd-like_sf"/>
</dbReference>
<dbReference type="InterPro" id="IPR034182">
    <property type="entry name" value="Kexin/furin"/>
</dbReference>
<dbReference type="GO" id="GO:0016485">
    <property type="term" value="P:protein processing"/>
    <property type="evidence" value="ECO:0007669"/>
    <property type="project" value="TreeGrafter"/>
</dbReference>
<dbReference type="EMBL" id="CP019319">
    <property type="protein sequence ID" value="APX14374.1"/>
    <property type="molecule type" value="Genomic_DNA"/>
</dbReference>
<feature type="active site" description="Charge relay system" evidence="7 8">
    <location>
        <position position="230"/>
    </location>
</feature>
<evidence type="ECO:0000256" key="5">
    <source>
        <dbReference type="ARBA" id="ARBA00022825"/>
    </source>
</evidence>